<dbReference type="InterPro" id="IPR044174">
    <property type="entry name" value="BC10-like"/>
</dbReference>
<keyword evidence="5" id="KW-0325">Glycoprotein</keyword>
<name>A0A7R9TAD2_9VIRI</name>
<feature type="region of interest" description="Disordered" evidence="6">
    <location>
        <begin position="66"/>
        <end position="86"/>
    </location>
</feature>
<dbReference type="GO" id="GO:0016020">
    <property type="term" value="C:membrane"/>
    <property type="evidence" value="ECO:0007669"/>
    <property type="project" value="UniProtKB-SubCell"/>
</dbReference>
<keyword evidence="4" id="KW-0472">Membrane</keyword>
<reference evidence="7" key="1">
    <citation type="submission" date="2021-01" db="EMBL/GenBank/DDBJ databases">
        <authorList>
            <person name="Corre E."/>
            <person name="Pelletier E."/>
            <person name="Niang G."/>
            <person name="Scheremetjew M."/>
            <person name="Finn R."/>
            <person name="Kale V."/>
            <person name="Holt S."/>
            <person name="Cochrane G."/>
            <person name="Meng A."/>
            <person name="Brown T."/>
            <person name="Cohen L."/>
        </authorList>
    </citation>
    <scope>NUCLEOTIDE SEQUENCE</scope>
    <source>
        <strain evidence="7">CCMP1413</strain>
    </source>
</reference>
<feature type="compositionally biased region" description="Basic and acidic residues" evidence="6">
    <location>
        <begin position="21"/>
        <end position="32"/>
    </location>
</feature>
<organism evidence="7">
    <name type="scientific">Prasinoderma coloniale</name>
    <dbReference type="NCBI Taxonomy" id="156133"/>
    <lineage>
        <taxon>Eukaryota</taxon>
        <taxon>Viridiplantae</taxon>
        <taxon>Prasinodermophyta</taxon>
        <taxon>Prasinodermophyceae</taxon>
        <taxon>Prasinodermales</taxon>
        <taxon>Prasinodermaceae</taxon>
        <taxon>Prasinoderma</taxon>
    </lineage>
</organism>
<dbReference type="InterPro" id="IPR003406">
    <property type="entry name" value="Glyco_trans_14"/>
</dbReference>
<protein>
    <submittedName>
        <fullName evidence="7">Uncharacterized protein</fullName>
    </submittedName>
</protein>
<gene>
    <name evidence="7" type="ORF">PCOL08062_LOCUS1264</name>
</gene>
<evidence type="ECO:0000313" key="7">
    <source>
        <dbReference type="EMBL" id="CAD8229969.1"/>
    </source>
</evidence>
<dbReference type="PANTHER" id="PTHR31042:SF150">
    <property type="entry name" value="OS06G0661900 PROTEIN"/>
    <property type="match status" value="1"/>
</dbReference>
<feature type="region of interest" description="Disordered" evidence="6">
    <location>
        <begin position="1"/>
        <end position="50"/>
    </location>
</feature>
<evidence type="ECO:0000256" key="6">
    <source>
        <dbReference type="SAM" id="MobiDB-lite"/>
    </source>
</evidence>
<dbReference type="EMBL" id="HBDZ01001589">
    <property type="protein sequence ID" value="CAD8229969.1"/>
    <property type="molecule type" value="Transcribed_RNA"/>
</dbReference>
<keyword evidence="3" id="KW-0808">Transferase</keyword>
<feature type="compositionally biased region" description="Low complexity" evidence="6">
    <location>
        <begin position="1"/>
        <end position="19"/>
    </location>
</feature>
<feature type="compositionally biased region" description="Acidic residues" evidence="6">
    <location>
        <begin position="74"/>
        <end position="83"/>
    </location>
</feature>
<comment type="subcellular location">
    <subcellularLocation>
        <location evidence="1">Membrane</location>
        <topology evidence="1">Single-pass type II membrane protein</topology>
    </subcellularLocation>
</comment>
<dbReference type="AlphaFoldDB" id="A0A7R9TAD2"/>
<sequence>MGALKATTAARGPPRAARGVSEARPEGDDHATTEVQSASPPSDGGVETHGGLLGAVMAGLRALYSTNSGRDGEGEGDIDDDPEIGPGAMAAMLANAVPNGFNVSARDPRSYRLLEPAECDARRVLPARDAKVGFLFFLTHATMPELMWRAFFEDVPPEQYRIYTHVNPDCPAFSKPKPHNCTFGPDSFFHNTAAIDVQTGEVLRIRTGRFSFSLIQVERHMLAHALKDDPLIDRFLLLSETSVPMWPFSAIRRAVMLQPAMINTARNFLPEAHALSAHNKRLFEGAHARRRFMQYEATERQRIAALYLVGTTPAYKAVVKPGEWGKSSQWWVLTRKEACAVTTDWEVTAAHDKSCYVGGCWAEPGEVRHKRNSWYEVHAPDEHYFPTTIAHYGLGKSPICFGSHKVAWPDDSLGHTKLFAGDRNRLRPHELATFREEIWNDGHEDVFVDLAAVNPQEYLDEFLPEDALDQEGCNLHRVPSMCRLFVRKVPFWEADLQYMDDNMRGVWSTDRTGFPEPSGPSWPCANFSTRYRDVHL</sequence>
<evidence type="ECO:0000256" key="2">
    <source>
        <dbReference type="ARBA" id="ARBA00022676"/>
    </source>
</evidence>
<dbReference type="GO" id="GO:0016757">
    <property type="term" value="F:glycosyltransferase activity"/>
    <property type="evidence" value="ECO:0007669"/>
    <property type="project" value="UniProtKB-KW"/>
</dbReference>
<dbReference type="Pfam" id="PF02485">
    <property type="entry name" value="Branch"/>
    <property type="match status" value="1"/>
</dbReference>
<evidence type="ECO:0000256" key="5">
    <source>
        <dbReference type="ARBA" id="ARBA00023180"/>
    </source>
</evidence>
<evidence type="ECO:0000256" key="4">
    <source>
        <dbReference type="ARBA" id="ARBA00023136"/>
    </source>
</evidence>
<evidence type="ECO:0000256" key="1">
    <source>
        <dbReference type="ARBA" id="ARBA00004606"/>
    </source>
</evidence>
<keyword evidence="2" id="KW-0328">Glycosyltransferase</keyword>
<evidence type="ECO:0000256" key="3">
    <source>
        <dbReference type="ARBA" id="ARBA00022679"/>
    </source>
</evidence>
<accession>A0A7R9TAD2</accession>
<proteinExistence type="predicted"/>
<dbReference type="PANTHER" id="PTHR31042">
    <property type="entry name" value="CORE-2/I-BRANCHING BETA-1,6-N-ACETYLGLUCOSAMINYLTRANSFERASE FAMILY PROTEIN-RELATED"/>
    <property type="match status" value="1"/>
</dbReference>